<keyword evidence="2" id="KW-1003">Cell membrane</keyword>
<evidence type="ECO:0000256" key="2">
    <source>
        <dbReference type="ARBA" id="ARBA00022475"/>
    </source>
</evidence>
<proteinExistence type="inferred from homology"/>
<sequence>MGVGFFRDADWLGPRRARGYLWLLALLNLASIVLLTGTSNGGIDRHGLLLGSDFLSFWTTGGMLQVQENIYDPAAHFAAQQAFFVQEGAHTAFFYPPPFLLICYLLGFLPYFPALAVWLLATGAVYFATVRLWLRRSGIRWSALLILAAFPPVVITVTHGQTSFLVAALLGLGVLLARAHPLLAGICFGLATIKPQLGILIPLVLLVTGEWRVIAAAAVTAVLLGLAATAAFDPAVWLDWIAVSETAQAAMTGGLIGFGKMQSPFAAAMLLGASPQFAYTVQGLVSLAVTGALCRAAWRKSFSPALGAAMLAGAPLATPFVFDYDLVLLAFPLIWLTGSGFRRWEKLIAAGAFIAAAFARPLAMSFSIPIMPLVLAAFFIVITRRALDESNDRSPAPSPRIRSGARLDAEPSSA</sequence>
<dbReference type="Proteomes" id="UP000469159">
    <property type="component" value="Unassembled WGS sequence"/>
</dbReference>
<evidence type="ECO:0000256" key="9">
    <source>
        <dbReference type="SAM" id="Phobius"/>
    </source>
</evidence>
<comment type="caution">
    <text evidence="10">The sequence shown here is derived from an EMBL/GenBank/DDBJ whole genome shotgun (WGS) entry which is preliminary data.</text>
</comment>
<organism evidence="10 11">
    <name type="scientific">Croceibacterium soli</name>
    <dbReference type="NCBI Taxonomy" id="1739690"/>
    <lineage>
        <taxon>Bacteria</taxon>
        <taxon>Pseudomonadati</taxon>
        <taxon>Pseudomonadota</taxon>
        <taxon>Alphaproteobacteria</taxon>
        <taxon>Sphingomonadales</taxon>
        <taxon>Erythrobacteraceae</taxon>
        <taxon>Croceibacterium</taxon>
    </lineage>
</organism>
<feature type="transmembrane region" description="Helical" evidence="9">
    <location>
        <begin position="370"/>
        <end position="387"/>
    </location>
</feature>
<dbReference type="GO" id="GO:0005886">
    <property type="term" value="C:plasma membrane"/>
    <property type="evidence" value="ECO:0007669"/>
    <property type="project" value="UniProtKB-SubCell"/>
</dbReference>
<dbReference type="GO" id="GO:0016758">
    <property type="term" value="F:hexosyltransferase activity"/>
    <property type="evidence" value="ECO:0007669"/>
    <property type="project" value="InterPro"/>
</dbReference>
<keyword evidence="4 9" id="KW-0812">Transmembrane</keyword>
<evidence type="ECO:0000256" key="7">
    <source>
        <dbReference type="ARBA" id="ARBA00024033"/>
    </source>
</evidence>
<evidence type="ECO:0000256" key="5">
    <source>
        <dbReference type="ARBA" id="ARBA00022989"/>
    </source>
</evidence>
<evidence type="ECO:0000313" key="10">
    <source>
        <dbReference type="EMBL" id="MXP42810.1"/>
    </source>
</evidence>
<keyword evidence="11" id="KW-1185">Reference proteome</keyword>
<keyword evidence="6 9" id="KW-0472">Membrane</keyword>
<comment type="subcellular location">
    <subcellularLocation>
        <location evidence="1">Cell membrane</location>
        <topology evidence="1">Multi-pass membrane protein</topology>
    </subcellularLocation>
</comment>
<evidence type="ECO:0000256" key="3">
    <source>
        <dbReference type="ARBA" id="ARBA00022679"/>
    </source>
</evidence>
<keyword evidence="5 9" id="KW-1133">Transmembrane helix</keyword>
<feature type="region of interest" description="Disordered" evidence="8">
    <location>
        <begin position="390"/>
        <end position="414"/>
    </location>
</feature>
<name>A0A6I4UV50_9SPHN</name>
<dbReference type="InterPro" id="IPR018584">
    <property type="entry name" value="GT87"/>
</dbReference>
<dbReference type="Pfam" id="PF09594">
    <property type="entry name" value="GT87"/>
    <property type="match status" value="1"/>
</dbReference>
<dbReference type="OrthoDB" id="7679563at2"/>
<feature type="transmembrane region" description="Helical" evidence="9">
    <location>
        <begin position="141"/>
        <end position="158"/>
    </location>
</feature>
<feature type="compositionally biased region" description="Basic and acidic residues" evidence="8">
    <location>
        <begin position="405"/>
        <end position="414"/>
    </location>
</feature>
<comment type="similarity">
    <text evidence="7">Belongs to the glycosyltransferase 87 family.</text>
</comment>
<evidence type="ECO:0000313" key="11">
    <source>
        <dbReference type="Proteomes" id="UP000469159"/>
    </source>
</evidence>
<evidence type="ECO:0000256" key="4">
    <source>
        <dbReference type="ARBA" id="ARBA00022692"/>
    </source>
</evidence>
<keyword evidence="3" id="KW-0808">Transferase</keyword>
<dbReference type="AlphaFoldDB" id="A0A6I4UV50"/>
<evidence type="ECO:0000256" key="6">
    <source>
        <dbReference type="ARBA" id="ARBA00023136"/>
    </source>
</evidence>
<accession>A0A6I4UV50</accession>
<evidence type="ECO:0000256" key="1">
    <source>
        <dbReference type="ARBA" id="ARBA00004651"/>
    </source>
</evidence>
<feature type="transmembrane region" description="Helical" evidence="9">
    <location>
        <begin position="310"/>
        <end position="335"/>
    </location>
</feature>
<reference evidence="10 11" key="1">
    <citation type="submission" date="2019-12" db="EMBL/GenBank/DDBJ databases">
        <title>Genomic-based taxomic classification of the family Erythrobacteraceae.</title>
        <authorList>
            <person name="Xu L."/>
        </authorList>
    </citation>
    <scope>NUCLEOTIDE SEQUENCE [LARGE SCALE GENOMIC DNA]</scope>
    <source>
        <strain evidence="10 11">MCCC 1K02066</strain>
    </source>
</reference>
<evidence type="ECO:0000256" key="8">
    <source>
        <dbReference type="SAM" id="MobiDB-lite"/>
    </source>
</evidence>
<protein>
    <submittedName>
        <fullName evidence="10">DUF2029 domain-containing protein</fullName>
    </submittedName>
</protein>
<feature type="transmembrane region" description="Helical" evidence="9">
    <location>
        <begin position="203"/>
        <end position="231"/>
    </location>
</feature>
<gene>
    <name evidence="10" type="ORF">GRI75_14280</name>
</gene>
<feature type="transmembrane region" description="Helical" evidence="9">
    <location>
        <begin position="20"/>
        <end position="38"/>
    </location>
</feature>
<dbReference type="EMBL" id="WTYK01000011">
    <property type="protein sequence ID" value="MXP42810.1"/>
    <property type="molecule type" value="Genomic_DNA"/>
</dbReference>
<feature type="transmembrane region" description="Helical" evidence="9">
    <location>
        <begin position="277"/>
        <end position="298"/>
    </location>
</feature>